<reference evidence="2 3" key="2">
    <citation type="journal article" date="2017" name="Int. J. Syst. Evol. Microbiol.">
        <title>Gordonia phthalatica sp. nov., a di-n-butyl phthalate-degrading bacterium isolated from activated sludge.</title>
        <authorList>
            <person name="Jin D."/>
            <person name="Kong X."/>
            <person name="Jia M."/>
            <person name="Yu X."/>
            <person name="Wang X."/>
            <person name="Zhuang X."/>
            <person name="Deng Y."/>
            <person name="Bai Z."/>
        </authorList>
    </citation>
    <scope>NUCLEOTIDE SEQUENCE [LARGE SCALE GENOMIC DNA]</scope>
    <source>
        <strain evidence="2 3">QH-11</strain>
    </source>
</reference>
<proteinExistence type="predicted"/>
<dbReference type="PATRIC" id="fig|1136941.3.peg.947"/>
<feature type="domain" description="SnoaL-like" evidence="1">
    <location>
        <begin position="12"/>
        <end position="152"/>
    </location>
</feature>
<reference evidence="3" key="1">
    <citation type="submission" date="2015-06" db="EMBL/GenBank/DDBJ databases">
        <title>Complete genome sequence and metabolic analysis of phthalate degradation pathway in Gordonia sp. QH-11.</title>
        <authorList>
            <person name="Jin D."/>
            <person name="Kong X."/>
            <person name="Bai Z."/>
        </authorList>
    </citation>
    <scope>NUCLEOTIDE SEQUENCE [LARGE SCALE GENOMIC DNA]</scope>
    <source>
        <strain evidence="3">QH-11</strain>
    </source>
</reference>
<gene>
    <name evidence="2" type="ORF">ACH46_04650</name>
</gene>
<dbReference type="SUPFAM" id="SSF54427">
    <property type="entry name" value="NTF2-like"/>
    <property type="match status" value="1"/>
</dbReference>
<dbReference type="Gene3D" id="3.10.450.50">
    <property type="match status" value="1"/>
</dbReference>
<dbReference type="STRING" id="1136941.ACH46_04650"/>
<evidence type="ECO:0000259" key="1">
    <source>
        <dbReference type="Pfam" id="PF13577"/>
    </source>
</evidence>
<name>A0A0N9NF80_9ACTN</name>
<evidence type="ECO:0000313" key="2">
    <source>
        <dbReference type="EMBL" id="ALG83931.1"/>
    </source>
</evidence>
<dbReference type="RefSeq" id="WP_062391894.1">
    <property type="nucleotide sequence ID" value="NZ_CP011853.1"/>
</dbReference>
<dbReference type="AlphaFoldDB" id="A0A0N9NF80"/>
<sequence>MTSELTLSIAEQLQAIEEIKRTFCARLRCMDNKQWEIYPTLHTDDVVSETWGGLPEDKQPKTGDTSNRIVGKEKLTQAISTFLDGDTKVTTVHHGHMPEITLTSDTTATGIWVMEDKLWWTNGDHEEHLHGYGHYHEEYRKENGRWLISYRRLSRLREDVTPNYFDYAKAL</sequence>
<dbReference type="InterPro" id="IPR032710">
    <property type="entry name" value="NTF2-like_dom_sf"/>
</dbReference>
<dbReference type="OrthoDB" id="3173051at2"/>
<keyword evidence="3" id="KW-1185">Reference proteome</keyword>
<dbReference type="Pfam" id="PF13577">
    <property type="entry name" value="SnoaL_4"/>
    <property type="match status" value="1"/>
</dbReference>
<organism evidence="2 3">
    <name type="scientific">Gordonia phthalatica</name>
    <dbReference type="NCBI Taxonomy" id="1136941"/>
    <lineage>
        <taxon>Bacteria</taxon>
        <taxon>Bacillati</taxon>
        <taxon>Actinomycetota</taxon>
        <taxon>Actinomycetes</taxon>
        <taxon>Mycobacteriales</taxon>
        <taxon>Gordoniaceae</taxon>
        <taxon>Gordonia</taxon>
    </lineage>
</organism>
<dbReference type="EMBL" id="CP011853">
    <property type="protein sequence ID" value="ALG83931.1"/>
    <property type="molecule type" value="Genomic_DNA"/>
</dbReference>
<dbReference type="KEGG" id="goq:ACH46_04650"/>
<evidence type="ECO:0000313" key="3">
    <source>
        <dbReference type="Proteomes" id="UP000063789"/>
    </source>
</evidence>
<dbReference type="Proteomes" id="UP000063789">
    <property type="component" value="Chromosome"/>
</dbReference>
<protein>
    <submittedName>
        <fullName evidence="2">Bile-acid 7-alpha dehydratase</fullName>
    </submittedName>
</protein>
<dbReference type="InterPro" id="IPR037401">
    <property type="entry name" value="SnoaL-like"/>
</dbReference>
<accession>A0A0N9NF80</accession>